<sequence length="37" mass="4332">MLGFSTETKNLMLGFILRQYKILYKALRTSLIKLLLT</sequence>
<gene>
    <name evidence="1" type="ORF">BHY_1223</name>
</gene>
<organism evidence="1">
    <name type="scientific">Borrelia nietonii YOR</name>
    <dbReference type="NCBI Taxonomy" id="1293576"/>
    <lineage>
        <taxon>Bacteria</taxon>
        <taxon>Pseudomonadati</taxon>
        <taxon>Spirochaetota</taxon>
        <taxon>Spirochaetia</taxon>
        <taxon>Spirochaetales</taxon>
        <taxon>Borreliaceae</taxon>
        <taxon>Borrelia</taxon>
        <taxon>Borrelia nietonii</taxon>
    </lineage>
</organism>
<proteinExistence type="predicted"/>
<dbReference type="EMBL" id="CP004160">
    <property type="protein sequence ID" value="AHH04174.1"/>
    <property type="molecule type" value="Genomic_DNA"/>
</dbReference>
<keyword evidence="1" id="KW-0614">Plasmid</keyword>
<dbReference type="AlphaFoldDB" id="W5SAP6"/>
<evidence type="ECO:0000313" key="1">
    <source>
        <dbReference type="EMBL" id="AHH04174.1"/>
    </source>
</evidence>
<geneLocation type="plasmid" evidence="1">
    <name>unnamed</name>
</geneLocation>
<protein>
    <submittedName>
        <fullName evidence="1">Uncharacterized protein</fullName>
    </submittedName>
</protein>
<dbReference type="HOGENOM" id="CLU_216238_0_0_12"/>
<name>W5SAP6_9SPIR</name>
<accession>W5SAP6</accession>
<reference evidence="1" key="1">
    <citation type="submission" date="2013-02" db="EMBL/GenBank/DDBJ databases">
        <title>Comparative genomics of Borrelia species.</title>
        <authorList>
            <person name="Schwan T.G."/>
            <person name="Raffel S.J."/>
            <person name="Porcella S.F."/>
        </authorList>
    </citation>
    <scope>NUCLEOTIDE SEQUENCE</scope>
    <source>
        <strain evidence="1">YOR</strain>
        <plasmid evidence="1">unnamed</plasmid>
    </source>
</reference>